<evidence type="ECO:0000313" key="2">
    <source>
        <dbReference type="Proteomes" id="UP000094444"/>
    </source>
</evidence>
<dbReference type="AlphaFoldDB" id="A0A2P5HLH9"/>
<keyword evidence="2" id="KW-1185">Reference proteome</keyword>
<gene>
    <name evidence="1" type="ORF">DHEL01_v210499</name>
</gene>
<evidence type="ECO:0000313" key="1">
    <source>
        <dbReference type="EMBL" id="POS71110.1"/>
    </source>
</evidence>
<comment type="caution">
    <text evidence="1">The sequence shown here is derived from an EMBL/GenBank/DDBJ whole genome shotgun (WGS) entry which is preliminary data.</text>
</comment>
<reference evidence="1" key="1">
    <citation type="submission" date="2017-09" db="EMBL/GenBank/DDBJ databases">
        <title>Polyketide synthases of a Diaporthe helianthi virulent isolate.</title>
        <authorList>
            <person name="Baroncelli R."/>
        </authorList>
    </citation>
    <scope>NUCLEOTIDE SEQUENCE [LARGE SCALE GENOMIC DNA]</scope>
    <source>
        <strain evidence="1">7/96</strain>
    </source>
</reference>
<accession>A0A2P5HLH9</accession>
<dbReference type="InParanoid" id="A0A2P5HLH9"/>
<sequence>MQTKQTAIVAAFVLTGTHGAPAMKHASQAVPADSDKVWSLISEKRGVSDAKDDKVWFLISEKRDAESDANDDKVWSLISE</sequence>
<dbReference type="Proteomes" id="UP000094444">
    <property type="component" value="Unassembled WGS sequence"/>
</dbReference>
<protein>
    <submittedName>
        <fullName evidence="1">Uncharacterized protein</fullName>
    </submittedName>
</protein>
<organism evidence="1 2">
    <name type="scientific">Diaporthe helianthi</name>
    <dbReference type="NCBI Taxonomy" id="158607"/>
    <lineage>
        <taxon>Eukaryota</taxon>
        <taxon>Fungi</taxon>
        <taxon>Dikarya</taxon>
        <taxon>Ascomycota</taxon>
        <taxon>Pezizomycotina</taxon>
        <taxon>Sordariomycetes</taxon>
        <taxon>Sordariomycetidae</taxon>
        <taxon>Diaporthales</taxon>
        <taxon>Diaporthaceae</taxon>
        <taxon>Diaporthe</taxon>
    </lineage>
</organism>
<dbReference type="EMBL" id="MAVT02001374">
    <property type="protein sequence ID" value="POS71110.1"/>
    <property type="molecule type" value="Genomic_DNA"/>
</dbReference>
<name>A0A2P5HLH9_DIAHE</name>
<proteinExistence type="predicted"/>